<accession>A0AAE9G7T8</accession>
<evidence type="ECO:0000313" key="1">
    <source>
        <dbReference type="EMBL" id="UNY47036.1"/>
    </source>
</evidence>
<evidence type="ECO:0008006" key="3">
    <source>
        <dbReference type="Google" id="ProtNLM"/>
    </source>
</evidence>
<keyword evidence="2" id="KW-1185">Reference proteome</keyword>
<name>A0AAE9G7T8_9CAUD</name>
<dbReference type="EMBL" id="OM638103">
    <property type="protein sequence ID" value="UNY47036.1"/>
    <property type="molecule type" value="Genomic_DNA"/>
</dbReference>
<protein>
    <recommendedName>
        <fullName evidence="3">DNA endonuclease IV</fullName>
    </recommendedName>
</protein>
<sequence>MLPKTLNEIRWTKESVELVKRKLDKEITSQVDNILSTQQLREEDHRKPETIYNNVLISLLTELSVCSWLNGKKNLLNFNPNDPYSYAWDVFALGRRIEVKKFTSRNFNIDPNRRGGGCVDMHSFENSDVAELLFACKVDINDVIVVKPIFIMTRESYFNCKVRSEQNPGTFYLQYDKESRDNPHTCKVYE</sequence>
<organism evidence="1 2">
    <name type="scientific">Cronobacter phage LPCS28</name>
    <dbReference type="NCBI Taxonomy" id="2924885"/>
    <lineage>
        <taxon>Viruses</taxon>
        <taxon>Duplodnaviria</taxon>
        <taxon>Heunggongvirae</taxon>
        <taxon>Uroviricota</taxon>
        <taxon>Caudoviricetes</taxon>
        <taxon>Pantevenvirales</taxon>
        <taxon>Straboviridae</taxon>
        <taxon>Nanhuvirus</taxon>
        <taxon>Nanhuvirus LPCS28</taxon>
    </lineage>
</organism>
<evidence type="ECO:0000313" key="2">
    <source>
        <dbReference type="Proteomes" id="UP000832072"/>
    </source>
</evidence>
<proteinExistence type="predicted"/>
<dbReference type="Proteomes" id="UP000832072">
    <property type="component" value="Segment"/>
</dbReference>
<gene>
    <name evidence="1" type="ORF">EHEKIMEA_00154</name>
</gene>
<reference evidence="1 2" key="1">
    <citation type="submission" date="2022-02" db="EMBL/GenBank/DDBJ databases">
        <authorList>
            <person name="Tian F."/>
            <person name="Li J."/>
            <person name="Li F."/>
            <person name="Tong Y."/>
        </authorList>
    </citation>
    <scope>NUCLEOTIDE SEQUENCE [LARGE SCALE GENOMIC DNA]</scope>
</reference>